<evidence type="ECO:0000256" key="2">
    <source>
        <dbReference type="ARBA" id="ARBA00022475"/>
    </source>
</evidence>
<evidence type="ECO:0000259" key="7">
    <source>
        <dbReference type="Pfam" id="PF06271"/>
    </source>
</evidence>
<comment type="caution">
    <text evidence="8">The sequence shown here is derived from an EMBL/GenBank/DDBJ whole genome shotgun (WGS) entry which is preliminary data.</text>
</comment>
<accession>H3ZAG1</accession>
<proteinExistence type="predicted"/>
<keyword evidence="3 6" id="KW-0812">Transmembrane</keyword>
<dbReference type="eggNOG" id="COG1714">
    <property type="taxonomic scope" value="Bacteria"/>
</dbReference>
<evidence type="ECO:0000256" key="5">
    <source>
        <dbReference type="ARBA" id="ARBA00023136"/>
    </source>
</evidence>
<evidence type="ECO:0000313" key="9">
    <source>
        <dbReference type="Proteomes" id="UP000012046"/>
    </source>
</evidence>
<evidence type="ECO:0000256" key="4">
    <source>
        <dbReference type="ARBA" id="ARBA00022989"/>
    </source>
</evidence>
<keyword evidence="9" id="KW-1185">Reference proteome</keyword>
<dbReference type="PATRIC" id="fig|1129374.4.peg.301"/>
<sequence>MELDVDFSKYSLDELYSVAESIDREAYPDRAREIDQRIAEKEKELPPQVTLNPNPAGSLASRVDRLFAVVVDGLINAIACIPMILYVGLDAFRQPTLSLILGSILYGFVVVAVLHGYLLYTNAQTIGKYLMSIRIENLDGTKADWKRIVFLRMLPVTITHQLTIIGQIIVGFINPLMIFGKQRRCLHDYVAKTKVCNVARPD</sequence>
<dbReference type="Pfam" id="PF06271">
    <property type="entry name" value="RDD"/>
    <property type="match status" value="1"/>
</dbReference>
<evidence type="ECO:0000256" key="6">
    <source>
        <dbReference type="SAM" id="Phobius"/>
    </source>
</evidence>
<dbReference type="RefSeq" id="WP_008949351.1">
    <property type="nucleotide sequence ID" value="NZ_AHTH01000004.1"/>
</dbReference>
<feature type="transmembrane region" description="Helical" evidence="6">
    <location>
        <begin position="158"/>
        <end position="179"/>
    </location>
</feature>
<protein>
    <recommendedName>
        <fullName evidence="7">RDD domain-containing protein</fullName>
    </recommendedName>
</protein>
<dbReference type="GO" id="GO:0005886">
    <property type="term" value="C:plasma membrane"/>
    <property type="evidence" value="ECO:0007669"/>
    <property type="project" value="UniProtKB-SubCell"/>
</dbReference>
<dbReference type="InterPro" id="IPR051791">
    <property type="entry name" value="Pra-immunoreactive"/>
</dbReference>
<dbReference type="EMBL" id="AHTH01000004">
    <property type="protein sequence ID" value="EHR42515.1"/>
    <property type="molecule type" value="Genomic_DNA"/>
</dbReference>
<reference evidence="8 9" key="1">
    <citation type="journal article" date="2012" name="J. Bacteriol.">
        <title>Genome Sequence of Extracellular-Protease-Producing Alishewanella jeotgali Isolated from Traditional Korean Fermented Seafood.</title>
        <authorList>
            <person name="Jung J."/>
            <person name="Chun J."/>
            <person name="Park W."/>
        </authorList>
    </citation>
    <scope>NUCLEOTIDE SEQUENCE [LARGE SCALE GENOMIC DNA]</scope>
    <source>
        <strain evidence="8 9">KCTC 22429</strain>
    </source>
</reference>
<keyword evidence="5 6" id="KW-0472">Membrane</keyword>
<evidence type="ECO:0000256" key="3">
    <source>
        <dbReference type="ARBA" id="ARBA00022692"/>
    </source>
</evidence>
<organism evidence="8 9">
    <name type="scientific">Alishewanella jeotgali KCTC 22429</name>
    <dbReference type="NCBI Taxonomy" id="1129374"/>
    <lineage>
        <taxon>Bacteria</taxon>
        <taxon>Pseudomonadati</taxon>
        <taxon>Pseudomonadota</taxon>
        <taxon>Gammaproteobacteria</taxon>
        <taxon>Alteromonadales</taxon>
        <taxon>Alteromonadaceae</taxon>
        <taxon>Alishewanella</taxon>
    </lineage>
</organism>
<dbReference type="STRING" id="1129374.AJE_01499"/>
<dbReference type="Proteomes" id="UP000012046">
    <property type="component" value="Unassembled WGS sequence"/>
</dbReference>
<feature type="transmembrane region" description="Helical" evidence="6">
    <location>
        <begin position="99"/>
        <end position="120"/>
    </location>
</feature>
<comment type="subcellular location">
    <subcellularLocation>
        <location evidence="1">Cell membrane</location>
        <topology evidence="1">Multi-pass membrane protein</topology>
    </subcellularLocation>
</comment>
<dbReference type="PANTHER" id="PTHR36115">
    <property type="entry name" value="PROLINE-RICH ANTIGEN HOMOLOG-RELATED"/>
    <property type="match status" value="1"/>
</dbReference>
<evidence type="ECO:0000313" key="8">
    <source>
        <dbReference type="EMBL" id="EHR42515.1"/>
    </source>
</evidence>
<keyword evidence="2" id="KW-1003">Cell membrane</keyword>
<feature type="domain" description="RDD" evidence="7">
    <location>
        <begin position="60"/>
        <end position="192"/>
    </location>
</feature>
<name>H3ZAG1_9ALTE</name>
<feature type="transmembrane region" description="Helical" evidence="6">
    <location>
        <begin position="66"/>
        <end position="87"/>
    </location>
</feature>
<gene>
    <name evidence="8" type="ORF">AJE_01499</name>
</gene>
<dbReference type="AlphaFoldDB" id="H3ZAG1"/>
<dbReference type="InterPro" id="IPR010432">
    <property type="entry name" value="RDD"/>
</dbReference>
<evidence type="ECO:0000256" key="1">
    <source>
        <dbReference type="ARBA" id="ARBA00004651"/>
    </source>
</evidence>
<keyword evidence="4 6" id="KW-1133">Transmembrane helix</keyword>